<gene>
    <name evidence="2" type="ORF">ABIE21_002782</name>
</gene>
<evidence type="ECO:0000313" key="2">
    <source>
        <dbReference type="EMBL" id="MET4583263.1"/>
    </source>
</evidence>
<evidence type="ECO:0000313" key="3">
    <source>
        <dbReference type="Proteomes" id="UP001549257"/>
    </source>
</evidence>
<accession>A0ABV2QQX2</accession>
<protein>
    <submittedName>
        <fullName evidence="2">Uncharacterized protein</fullName>
    </submittedName>
</protein>
<feature type="transmembrane region" description="Helical" evidence="1">
    <location>
        <begin position="238"/>
        <end position="259"/>
    </location>
</feature>
<reference evidence="2 3" key="1">
    <citation type="submission" date="2024-06" db="EMBL/GenBank/DDBJ databases">
        <title>Sorghum-associated microbial communities from plants grown in Nebraska, USA.</title>
        <authorList>
            <person name="Schachtman D."/>
        </authorList>
    </citation>
    <scope>NUCLEOTIDE SEQUENCE [LARGE SCALE GENOMIC DNA]</scope>
    <source>
        <strain evidence="2 3">2857</strain>
    </source>
</reference>
<organism evidence="2 3">
    <name type="scientific">Conyzicola nivalis</name>
    <dbReference type="NCBI Taxonomy" id="1477021"/>
    <lineage>
        <taxon>Bacteria</taxon>
        <taxon>Bacillati</taxon>
        <taxon>Actinomycetota</taxon>
        <taxon>Actinomycetes</taxon>
        <taxon>Micrococcales</taxon>
        <taxon>Microbacteriaceae</taxon>
        <taxon>Conyzicola</taxon>
    </lineage>
</organism>
<feature type="transmembrane region" description="Helical" evidence="1">
    <location>
        <begin position="212"/>
        <end position="232"/>
    </location>
</feature>
<keyword evidence="1" id="KW-0472">Membrane</keyword>
<sequence length="434" mass="46235">MTMDMTSPQNNPLVVLEGSHTDIHGRGEQLVTLGLQMARTARSLKKISEGDTQISEAVDTLRESAEGVHADLDKAGTRYEDTGRVLRTYAAALETAQLQLTPLVEQIETKALAAQTALAEQQEAQRTSNDLDTTWLWETEATDKELTAAATALSEAGTAARSAQDDLDALWETYDTHFTTWSDAYDAAVAGIGDAITAADNNDNWFDDALDFFIEAIGYIAMALVIAALFVAAPLAAIFLIAAAIITVVSLIAHIYLAFKGRATLTDIAFDVIGLIPFVKPVAGILRAGGGMSRIGSGLYGMFRSPGAVQAIGTARSKIEHFALHGVRGEAAQTAIRESLDSVIKPGTNYASQAWTRIIGGDPATGDLIRLTNHVRNSVVDTVPRMSSWVTGAATQTVIPATSQMGANVGSFVLGFDQAAQDIIPAWGSFRETY</sequence>
<keyword evidence="1" id="KW-1133">Transmembrane helix</keyword>
<keyword evidence="3" id="KW-1185">Reference proteome</keyword>
<evidence type="ECO:0000256" key="1">
    <source>
        <dbReference type="SAM" id="Phobius"/>
    </source>
</evidence>
<keyword evidence="1" id="KW-0812">Transmembrane</keyword>
<proteinExistence type="predicted"/>
<name>A0ABV2QQX2_9MICO</name>
<dbReference type="EMBL" id="JBEPSJ010000003">
    <property type="protein sequence ID" value="MET4583263.1"/>
    <property type="molecule type" value="Genomic_DNA"/>
</dbReference>
<comment type="caution">
    <text evidence="2">The sequence shown here is derived from an EMBL/GenBank/DDBJ whole genome shotgun (WGS) entry which is preliminary data.</text>
</comment>
<dbReference type="Proteomes" id="UP001549257">
    <property type="component" value="Unassembled WGS sequence"/>
</dbReference>